<dbReference type="Gene3D" id="2.60.40.10">
    <property type="entry name" value="Immunoglobulins"/>
    <property type="match status" value="1"/>
</dbReference>
<dbReference type="InterPro" id="IPR003599">
    <property type="entry name" value="Ig_sub"/>
</dbReference>
<dbReference type="PANTHER" id="PTHR12080">
    <property type="entry name" value="SIGNALING LYMPHOCYTIC ACTIVATION MOLECULE"/>
    <property type="match status" value="1"/>
</dbReference>
<organism evidence="7 8">
    <name type="scientific">Chanos chanos</name>
    <name type="common">Milkfish</name>
    <name type="synonym">Mugil chanos</name>
    <dbReference type="NCBI Taxonomy" id="29144"/>
    <lineage>
        <taxon>Eukaryota</taxon>
        <taxon>Metazoa</taxon>
        <taxon>Chordata</taxon>
        <taxon>Craniata</taxon>
        <taxon>Vertebrata</taxon>
        <taxon>Euteleostomi</taxon>
        <taxon>Actinopterygii</taxon>
        <taxon>Neopterygii</taxon>
        <taxon>Teleostei</taxon>
        <taxon>Ostariophysi</taxon>
        <taxon>Gonorynchiformes</taxon>
        <taxon>Chanidae</taxon>
        <taxon>Chanos</taxon>
    </lineage>
</organism>
<feature type="domain" description="Immunoglobulin" evidence="6">
    <location>
        <begin position="55"/>
        <end position="153"/>
    </location>
</feature>
<dbReference type="SUPFAM" id="SSF48726">
    <property type="entry name" value="Immunoglobulin"/>
    <property type="match status" value="1"/>
</dbReference>
<keyword evidence="7" id="KW-1185">Reference proteome</keyword>
<keyword evidence="2" id="KW-0732">Signal</keyword>
<dbReference type="InterPro" id="IPR036179">
    <property type="entry name" value="Ig-like_dom_sf"/>
</dbReference>
<accession>A0A6J2W205</accession>
<dbReference type="PANTHER" id="PTHR12080:SF108">
    <property type="entry name" value="VASCULAR ENDOTHELIAL GROWTH FACTOR RECEPTOR 1"/>
    <property type="match status" value="1"/>
</dbReference>
<evidence type="ECO:0000256" key="2">
    <source>
        <dbReference type="ARBA" id="ARBA00022729"/>
    </source>
</evidence>
<dbReference type="InParanoid" id="A0A6J2W205"/>
<dbReference type="RefSeq" id="XP_030638302.1">
    <property type="nucleotide sequence ID" value="XM_030782442.1"/>
</dbReference>
<evidence type="ECO:0000256" key="3">
    <source>
        <dbReference type="ARBA" id="ARBA00023136"/>
    </source>
</evidence>
<keyword evidence="5" id="KW-0812">Transmembrane</keyword>
<dbReference type="Proteomes" id="UP000504632">
    <property type="component" value="Chromosome 8"/>
</dbReference>
<feature type="transmembrane region" description="Helical" evidence="5">
    <location>
        <begin position="245"/>
        <end position="266"/>
    </location>
</feature>
<name>A0A6J2W205_CHACN</name>
<keyword evidence="3 5" id="KW-0472">Membrane</keyword>
<dbReference type="SMART" id="SM00409">
    <property type="entry name" value="IG"/>
    <property type="match status" value="1"/>
</dbReference>
<evidence type="ECO:0000256" key="1">
    <source>
        <dbReference type="ARBA" id="ARBA00004370"/>
    </source>
</evidence>
<comment type="subcellular location">
    <subcellularLocation>
        <location evidence="1">Membrane</location>
    </subcellularLocation>
</comment>
<dbReference type="OrthoDB" id="8841032at2759"/>
<gene>
    <name evidence="8" type="primary">LOC115818935</name>
</gene>
<keyword evidence="4" id="KW-0325">Glycoprotein</keyword>
<proteinExistence type="predicted"/>
<dbReference type="GO" id="GO:0016020">
    <property type="term" value="C:membrane"/>
    <property type="evidence" value="ECO:0007669"/>
    <property type="project" value="UniProtKB-SubCell"/>
</dbReference>
<sequence length="287" mass="31774">MSHSTYSWGHSLNRKRAAQQEGAMEKRLRSFFLAILLQALFSQRGDCLSVKVLNPQLEYVVKGQTLTLQARIVPQDGTVSMVTWERETEGKGGNVGKVKVAEFPGKTNGNRVSMEQQGTILKLRDFRAEDVGVYTITVTHTGGTKSSANCTVKEYEAIHHVSVMVNASHSSLHCIEAWGTEPKFSWLHEKVAVTEAVGYVSADGTWLFLSTEVCGHFTCVVSNKLGHSSATYTAEPCEGSGRSTAVAVVCLVILILLAGVLGYIVWRRHRRYSIRRERLREPFEGTL</sequence>
<dbReference type="InterPro" id="IPR015631">
    <property type="entry name" value="CD2/SLAM_rcpt"/>
</dbReference>
<keyword evidence="5" id="KW-1133">Transmembrane helix</keyword>
<dbReference type="GeneID" id="115818935"/>
<evidence type="ECO:0000313" key="8">
    <source>
        <dbReference type="RefSeq" id="XP_030638302.1"/>
    </source>
</evidence>
<evidence type="ECO:0000256" key="5">
    <source>
        <dbReference type="SAM" id="Phobius"/>
    </source>
</evidence>
<evidence type="ECO:0000256" key="4">
    <source>
        <dbReference type="ARBA" id="ARBA00023180"/>
    </source>
</evidence>
<protein>
    <submittedName>
        <fullName evidence="8">Uncharacterized protein LOC115818935</fullName>
    </submittedName>
</protein>
<dbReference type="AlphaFoldDB" id="A0A6J2W205"/>
<dbReference type="InterPro" id="IPR013783">
    <property type="entry name" value="Ig-like_fold"/>
</dbReference>
<evidence type="ECO:0000313" key="7">
    <source>
        <dbReference type="Proteomes" id="UP000504632"/>
    </source>
</evidence>
<evidence type="ECO:0000259" key="6">
    <source>
        <dbReference type="SMART" id="SM00409"/>
    </source>
</evidence>
<dbReference type="GO" id="GO:0005911">
    <property type="term" value="C:cell-cell junction"/>
    <property type="evidence" value="ECO:0007669"/>
    <property type="project" value="TreeGrafter"/>
</dbReference>
<reference evidence="8" key="1">
    <citation type="submission" date="2025-08" db="UniProtKB">
        <authorList>
            <consortium name="RefSeq"/>
        </authorList>
    </citation>
    <scope>IDENTIFICATION</scope>
</reference>